<evidence type="ECO:0000256" key="1">
    <source>
        <dbReference type="ARBA" id="ARBA00001974"/>
    </source>
</evidence>
<feature type="binding site" evidence="6">
    <location>
        <position position="220"/>
    </location>
    <ligand>
        <name>FAD</name>
        <dbReference type="ChEBI" id="CHEBI:57692"/>
    </ligand>
</feature>
<feature type="binding site" evidence="6">
    <location>
        <position position="349"/>
    </location>
    <ligand>
        <name>D-dopa</name>
        <dbReference type="ChEBI" id="CHEBI:149689"/>
    </ligand>
</feature>
<dbReference type="SUPFAM" id="SSF51971">
    <property type="entry name" value="Nucleotide-binding domain"/>
    <property type="match status" value="1"/>
</dbReference>
<gene>
    <name evidence="8" type="ORF">BJ875DRAFT_464096</name>
</gene>
<evidence type="ECO:0000256" key="3">
    <source>
        <dbReference type="ARBA" id="ARBA00022630"/>
    </source>
</evidence>
<evidence type="ECO:0000256" key="6">
    <source>
        <dbReference type="PIRSR" id="PIRSR000189-1"/>
    </source>
</evidence>
<keyword evidence="4 6" id="KW-0274">FAD</keyword>
<dbReference type="PANTHER" id="PTHR11530">
    <property type="entry name" value="D-AMINO ACID OXIDASE"/>
    <property type="match status" value="1"/>
</dbReference>
<dbReference type="InterPro" id="IPR023209">
    <property type="entry name" value="DAO"/>
</dbReference>
<dbReference type="OrthoDB" id="2015447at2759"/>
<evidence type="ECO:0000256" key="4">
    <source>
        <dbReference type="ARBA" id="ARBA00022827"/>
    </source>
</evidence>
<dbReference type="InterPro" id="IPR006076">
    <property type="entry name" value="FAD-dep_OxRdtase"/>
</dbReference>
<dbReference type="GO" id="GO:0071949">
    <property type="term" value="F:FAD binding"/>
    <property type="evidence" value="ECO:0007669"/>
    <property type="project" value="InterPro"/>
</dbReference>
<dbReference type="PANTHER" id="PTHR11530:SF16">
    <property type="entry name" value="D-AMINO ACID OXIDASE (AFU_ORTHOLOGUE AFUA_5G11290)"/>
    <property type="match status" value="1"/>
</dbReference>
<comment type="cofactor">
    <cofactor evidence="1 6">
        <name>FAD</name>
        <dbReference type="ChEBI" id="CHEBI:57692"/>
    </cofactor>
</comment>
<feature type="domain" description="FAD dependent oxidoreductase" evidence="7">
    <location>
        <begin position="9"/>
        <end position="360"/>
    </location>
</feature>
<feature type="binding site" evidence="6">
    <location>
        <begin position="53"/>
        <end position="54"/>
    </location>
    <ligand>
        <name>FAD</name>
        <dbReference type="ChEBI" id="CHEBI:57692"/>
    </ligand>
</feature>
<comment type="caution">
    <text evidence="8">The sequence shown here is derived from an EMBL/GenBank/DDBJ whole genome shotgun (WGS) entry which is preliminary data.</text>
</comment>
<reference evidence="8" key="1">
    <citation type="journal article" date="2021" name="IMA Fungus">
        <title>Genomic characterization of three marine fungi, including Emericellopsis atlantica sp. nov. with signatures of a generalist lifestyle and marine biomass degradation.</title>
        <authorList>
            <person name="Hagestad O.C."/>
            <person name="Hou L."/>
            <person name="Andersen J.H."/>
            <person name="Hansen E.H."/>
            <person name="Altermark B."/>
            <person name="Li C."/>
            <person name="Kuhnert E."/>
            <person name="Cox R.J."/>
            <person name="Crous P.W."/>
            <person name="Spatafora J.W."/>
            <person name="Lail K."/>
            <person name="Amirebrahimi M."/>
            <person name="Lipzen A."/>
            <person name="Pangilinan J."/>
            <person name="Andreopoulos W."/>
            <person name="Hayes R.D."/>
            <person name="Ng V."/>
            <person name="Grigoriev I.V."/>
            <person name="Jackson S.A."/>
            <person name="Sutton T.D.S."/>
            <person name="Dobson A.D.W."/>
            <person name="Rama T."/>
        </authorList>
    </citation>
    <scope>NUCLEOTIDE SEQUENCE</scope>
    <source>
        <strain evidence="8">TRa018bII</strain>
    </source>
</reference>
<dbReference type="Gene3D" id="3.40.50.720">
    <property type="entry name" value="NAD(P)-binding Rossmann-like Domain"/>
    <property type="match status" value="1"/>
</dbReference>
<name>A0A9P7YGG7_9HELO</name>
<accession>A0A9P7YGG7</accession>
<dbReference type="SUPFAM" id="SSF54373">
    <property type="entry name" value="FAD-linked reductases, C-terminal domain"/>
    <property type="match status" value="1"/>
</dbReference>
<dbReference type="GO" id="GO:0003884">
    <property type="term" value="F:D-amino-acid oxidase activity"/>
    <property type="evidence" value="ECO:0007669"/>
    <property type="project" value="InterPro"/>
</dbReference>
<organism evidence="8 9">
    <name type="scientific">Amylocarpus encephaloides</name>
    <dbReference type="NCBI Taxonomy" id="45428"/>
    <lineage>
        <taxon>Eukaryota</taxon>
        <taxon>Fungi</taxon>
        <taxon>Dikarya</taxon>
        <taxon>Ascomycota</taxon>
        <taxon>Pezizomycotina</taxon>
        <taxon>Leotiomycetes</taxon>
        <taxon>Helotiales</taxon>
        <taxon>Helotiales incertae sedis</taxon>
        <taxon>Amylocarpus</taxon>
    </lineage>
</organism>
<keyword evidence="9" id="KW-1185">Reference proteome</keyword>
<dbReference type="AlphaFoldDB" id="A0A9P7YGG7"/>
<protein>
    <submittedName>
        <fullName evidence="8">FAD dependent oxidoreductase</fullName>
    </submittedName>
</protein>
<comment type="similarity">
    <text evidence="2">Belongs to the DAMOX/DASOX family.</text>
</comment>
<keyword evidence="5" id="KW-0560">Oxidoreductase</keyword>
<dbReference type="PIRSF" id="PIRSF000189">
    <property type="entry name" value="D-aa_oxidase"/>
    <property type="match status" value="1"/>
</dbReference>
<evidence type="ECO:0000256" key="5">
    <source>
        <dbReference type="ARBA" id="ARBA00023002"/>
    </source>
</evidence>
<evidence type="ECO:0000259" key="7">
    <source>
        <dbReference type="Pfam" id="PF01266"/>
    </source>
</evidence>
<dbReference type="GO" id="GO:0005737">
    <property type="term" value="C:cytoplasm"/>
    <property type="evidence" value="ECO:0007669"/>
    <property type="project" value="TreeGrafter"/>
</dbReference>
<dbReference type="Proteomes" id="UP000824998">
    <property type="component" value="Unassembled WGS sequence"/>
</dbReference>
<feature type="binding site" evidence="6">
    <location>
        <position position="322"/>
    </location>
    <ligand>
        <name>D-dopa</name>
        <dbReference type="ChEBI" id="CHEBI:149689"/>
    </ligand>
</feature>
<dbReference type="Gene3D" id="3.30.9.10">
    <property type="entry name" value="D-Amino Acid Oxidase, subunit A, domain 2"/>
    <property type="match status" value="1"/>
</dbReference>
<evidence type="ECO:0000313" key="8">
    <source>
        <dbReference type="EMBL" id="KAG9233438.1"/>
    </source>
</evidence>
<evidence type="ECO:0000256" key="2">
    <source>
        <dbReference type="ARBA" id="ARBA00006730"/>
    </source>
</evidence>
<dbReference type="GO" id="GO:0019478">
    <property type="term" value="P:D-amino acid catabolic process"/>
    <property type="evidence" value="ECO:0007669"/>
    <property type="project" value="TreeGrafter"/>
</dbReference>
<dbReference type="Pfam" id="PF01266">
    <property type="entry name" value="DAO"/>
    <property type="match status" value="1"/>
</dbReference>
<evidence type="ECO:0000313" key="9">
    <source>
        <dbReference type="Proteomes" id="UP000824998"/>
    </source>
</evidence>
<proteinExistence type="inferred from homology"/>
<sequence>MAPPNRDSIVVIGAGVIGLQVALTLLTESSAEKKPRVTIVASAFPGSFSPHYTSPWAGGQWRTHASRKTPEGCEQCDWDVQTYRYWKNLVASEKFKPPSRASGSGVAEFKSHFVWDEINDEIRPLQPGGPLGTGLWWKHEVDDFRILPNSERPSNTIFGVEWTSFCFNVPRYLQYLLAKVEEHGGRCVQLTLPTTAGLENAITVASGAVDGKVDLFINATGLAAGKVAGDSKVFPTRGQTVLVEGEAQMARTRKGDGYIAYTIPRPGSGTTVLGGCNEAGNWDEKIDESLHEKILERTKILAPELLDSNGSHTILSRQVGFRPSRQGGPRVEFENVSEKLVLHCYGHGGAGYQNSIGCSRKVLTVVEEVKRKSVIEAKL</sequence>
<keyword evidence="3" id="KW-0285">Flavoprotein</keyword>
<feature type="binding site" evidence="6">
    <location>
        <position position="261"/>
    </location>
    <ligand>
        <name>D-dopa</name>
        <dbReference type="ChEBI" id="CHEBI:149689"/>
    </ligand>
</feature>
<dbReference type="EMBL" id="MU251500">
    <property type="protein sequence ID" value="KAG9233438.1"/>
    <property type="molecule type" value="Genomic_DNA"/>
</dbReference>